<evidence type="ECO:0000313" key="1">
    <source>
        <dbReference type="EMBL" id="KAJ8564499.1"/>
    </source>
</evidence>
<sequence>MEDDVWVKNEADVPVVKPKATTSEVSTSESIHVSYDTLARLTTLDLKMDALKELILSQQTHLDKIKEVTISEKLEDFKRVVFILSLTF</sequence>
<proteinExistence type="predicted"/>
<dbReference type="Proteomes" id="UP001152561">
    <property type="component" value="Unassembled WGS sequence"/>
</dbReference>
<name>A0A9Q1RMJ7_9SOLA</name>
<dbReference type="AlphaFoldDB" id="A0A9Q1RMJ7"/>
<keyword evidence="2" id="KW-1185">Reference proteome</keyword>
<protein>
    <submittedName>
        <fullName evidence="1">Uncharacterized protein</fullName>
    </submittedName>
</protein>
<dbReference type="OrthoDB" id="1321024at2759"/>
<dbReference type="EMBL" id="JAJAGQ010000004">
    <property type="protein sequence ID" value="KAJ8564499.1"/>
    <property type="molecule type" value="Genomic_DNA"/>
</dbReference>
<gene>
    <name evidence="1" type="ORF">K7X08_000959</name>
</gene>
<evidence type="ECO:0000313" key="2">
    <source>
        <dbReference type="Proteomes" id="UP001152561"/>
    </source>
</evidence>
<reference evidence="2" key="1">
    <citation type="journal article" date="2023" name="Proc. Natl. Acad. Sci. U.S.A.">
        <title>Genomic and structural basis for evolution of tropane alkaloid biosynthesis.</title>
        <authorList>
            <person name="Wanga Y.-J."/>
            <person name="Taina T."/>
            <person name="Yua J.-Y."/>
            <person name="Lia J."/>
            <person name="Xua B."/>
            <person name="Chenc J."/>
            <person name="D'Auriad J.C."/>
            <person name="Huanga J.-P."/>
            <person name="Huanga S.-X."/>
        </authorList>
    </citation>
    <scope>NUCLEOTIDE SEQUENCE [LARGE SCALE GENOMIC DNA]</scope>
    <source>
        <strain evidence="2">cv. KIB-2019</strain>
    </source>
</reference>
<accession>A0A9Q1RMJ7</accession>
<comment type="caution">
    <text evidence="1">The sequence shown here is derived from an EMBL/GenBank/DDBJ whole genome shotgun (WGS) entry which is preliminary data.</text>
</comment>
<organism evidence="1 2">
    <name type="scientific">Anisodus acutangulus</name>
    <dbReference type="NCBI Taxonomy" id="402998"/>
    <lineage>
        <taxon>Eukaryota</taxon>
        <taxon>Viridiplantae</taxon>
        <taxon>Streptophyta</taxon>
        <taxon>Embryophyta</taxon>
        <taxon>Tracheophyta</taxon>
        <taxon>Spermatophyta</taxon>
        <taxon>Magnoliopsida</taxon>
        <taxon>eudicotyledons</taxon>
        <taxon>Gunneridae</taxon>
        <taxon>Pentapetalae</taxon>
        <taxon>asterids</taxon>
        <taxon>lamiids</taxon>
        <taxon>Solanales</taxon>
        <taxon>Solanaceae</taxon>
        <taxon>Solanoideae</taxon>
        <taxon>Hyoscyameae</taxon>
        <taxon>Anisodus</taxon>
    </lineage>
</organism>